<dbReference type="PANTHER" id="PTHR43280">
    <property type="entry name" value="ARAC-FAMILY TRANSCRIPTIONAL REGULATOR"/>
    <property type="match status" value="1"/>
</dbReference>
<dbReference type="RefSeq" id="WP_132276708.1">
    <property type="nucleotide sequence ID" value="NZ_JAOBST010000048.1"/>
</dbReference>
<dbReference type="PANTHER" id="PTHR43280:SF28">
    <property type="entry name" value="HTH-TYPE TRANSCRIPTIONAL ACTIVATOR RHAS"/>
    <property type="match status" value="1"/>
</dbReference>
<evidence type="ECO:0000256" key="2">
    <source>
        <dbReference type="ARBA" id="ARBA00023125"/>
    </source>
</evidence>
<dbReference type="SMART" id="SM00342">
    <property type="entry name" value="HTH_ARAC"/>
    <property type="match status" value="1"/>
</dbReference>
<dbReference type="InterPro" id="IPR011051">
    <property type="entry name" value="RmlC_Cupin_sf"/>
</dbReference>
<dbReference type="InterPro" id="IPR018060">
    <property type="entry name" value="HTH_AraC"/>
</dbReference>
<evidence type="ECO:0000256" key="3">
    <source>
        <dbReference type="ARBA" id="ARBA00023163"/>
    </source>
</evidence>
<proteinExistence type="predicted"/>
<dbReference type="InterPro" id="IPR003313">
    <property type="entry name" value="AraC-bd"/>
</dbReference>
<dbReference type="PROSITE" id="PS01124">
    <property type="entry name" value="HTH_ARAC_FAMILY_2"/>
    <property type="match status" value="1"/>
</dbReference>
<organism evidence="5 6">
    <name type="scientific">Extibacter muris</name>
    <dbReference type="NCBI Taxonomy" id="1796622"/>
    <lineage>
        <taxon>Bacteria</taxon>
        <taxon>Bacillati</taxon>
        <taxon>Bacillota</taxon>
        <taxon>Clostridia</taxon>
        <taxon>Lachnospirales</taxon>
        <taxon>Lachnospiraceae</taxon>
        <taxon>Extibacter</taxon>
    </lineage>
</organism>
<accession>A0A4R4FEH6</accession>
<sequence length="314" mass="36299">MTYIKTRLKRDIVIDSVITLHYFEYMKDFIFQGESHDFWEFLYVDKGTVSVRSDDDWLTLNTGDIIFHKPNEFHAIRSIGKNSPNLVAVSFTTESPAISFFCNKSFTLDMQERSLISLIIREARDTFSTPMHIPSVEQVQIKSETPFASQQMVLQYLELFLITVCRNHQESAGHAQTLVRRSSPEKEMANETLLDQIIQYMGYHICERLTVTAICEDFSMSRSALQTLFHDKEGCGAIDYFNAMKIERAKEIIREGSMNYTEIAYFLSYSSLPYFSKQFKKATGMSPLKYSSSIKGMTEALKKTSTKNRKREIK</sequence>
<evidence type="ECO:0000259" key="4">
    <source>
        <dbReference type="PROSITE" id="PS01124"/>
    </source>
</evidence>
<reference evidence="5 6" key="1">
    <citation type="journal article" date="2016" name="Nat. Microbiol.">
        <title>The Mouse Intestinal Bacterial Collection (miBC) provides host-specific insight into cultured diversity and functional potential of the gut microbiota.</title>
        <authorList>
            <person name="Lagkouvardos I."/>
            <person name="Pukall R."/>
            <person name="Abt B."/>
            <person name="Foesel B.U."/>
            <person name="Meier-Kolthoff J.P."/>
            <person name="Kumar N."/>
            <person name="Bresciani A."/>
            <person name="Martinez I."/>
            <person name="Just S."/>
            <person name="Ziegler C."/>
            <person name="Brugiroux S."/>
            <person name="Garzetti D."/>
            <person name="Wenning M."/>
            <person name="Bui T.P."/>
            <person name="Wang J."/>
            <person name="Hugenholtz F."/>
            <person name="Plugge C.M."/>
            <person name="Peterson D.A."/>
            <person name="Hornef M.W."/>
            <person name="Baines J.F."/>
            <person name="Smidt H."/>
            <person name="Walter J."/>
            <person name="Kristiansen K."/>
            <person name="Nielsen H.B."/>
            <person name="Haller D."/>
            <person name="Overmann J."/>
            <person name="Stecher B."/>
            <person name="Clavel T."/>
        </authorList>
    </citation>
    <scope>NUCLEOTIDE SEQUENCE [LARGE SCALE GENOMIC DNA]</scope>
    <source>
        <strain evidence="5 6">DSM 28560</strain>
    </source>
</reference>
<dbReference type="GO" id="GO:0003700">
    <property type="term" value="F:DNA-binding transcription factor activity"/>
    <property type="evidence" value="ECO:0007669"/>
    <property type="project" value="InterPro"/>
</dbReference>
<dbReference type="InterPro" id="IPR009057">
    <property type="entry name" value="Homeodomain-like_sf"/>
</dbReference>
<dbReference type="EMBL" id="SMMX01000005">
    <property type="protein sequence ID" value="TDA22034.1"/>
    <property type="molecule type" value="Genomic_DNA"/>
</dbReference>
<keyword evidence="3" id="KW-0804">Transcription</keyword>
<dbReference type="Proteomes" id="UP000295710">
    <property type="component" value="Unassembled WGS sequence"/>
</dbReference>
<protein>
    <submittedName>
        <fullName evidence="5">AraC family transcriptional regulator</fullName>
    </submittedName>
</protein>
<name>A0A4R4FEH6_9FIRM</name>
<feature type="domain" description="HTH araC/xylS-type" evidence="4">
    <location>
        <begin position="195"/>
        <end position="293"/>
    </location>
</feature>
<dbReference type="Gene3D" id="2.60.120.10">
    <property type="entry name" value="Jelly Rolls"/>
    <property type="match status" value="1"/>
</dbReference>
<keyword evidence="2" id="KW-0238">DNA-binding</keyword>
<dbReference type="Gene3D" id="1.10.10.60">
    <property type="entry name" value="Homeodomain-like"/>
    <property type="match status" value="1"/>
</dbReference>
<evidence type="ECO:0000256" key="1">
    <source>
        <dbReference type="ARBA" id="ARBA00023015"/>
    </source>
</evidence>
<dbReference type="SUPFAM" id="SSF46689">
    <property type="entry name" value="Homeodomain-like"/>
    <property type="match status" value="1"/>
</dbReference>
<dbReference type="InterPro" id="IPR014710">
    <property type="entry name" value="RmlC-like_jellyroll"/>
</dbReference>
<keyword evidence="1" id="KW-0805">Transcription regulation</keyword>
<keyword evidence="6" id="KW-1185">Reference proteome</keyword>
<comment type="caution">
    <text evidence="5">The sequence shown here is derived from an EMBL/GenBank/DDBJ whole genome shotgun (WGS) entry which is preliminary data.</text>
</comment>
<evidence type="ECO:0000313" key="6">
    <source>
        <dbReference type="Proteomes" id="UP000295710"/>
    </source>
</evidence>
<evidence type="ECO:0000313" key="5">
    <source>
        <dbReference type="EMBL" id="TDA22034.1"/>
    </source>
</evidence>
<dbReference type="Pfam" id="PF02311">
    <property type="entry name" value="AraC_binding"/>
    <property type="match status" value="1"/>
</dbReference>
<gene>
    <name evidence="5" type="ORF">E1963_07195</name>
</gene>
<dbReference type="AlphaFoldDB" id="A0A4R4FEH6"/>
<dbReference type="Pfam" id="PF12833">
    <property type="entry name" value="HTH_18"/>
    <property type="match status" value="1"/>
</dbReference>
<dbReference type="GO" id="GO:0043565">
    <property type="term" value="F:sequence-specific DNA binding"/>
    <property type="evidence" value="ECO:0007669"/>
    <property type="project" value="InterPro"/>
</dbReference>
<dbReference type="SUPFAM" id="SSF51182">
    <property type="entry name" value="RmlC-like cupins"/>
    <property type="match status" value="1"/>
</dbReference>